<dbReference type="STRING" id="1155689.SAMN05444278_105111"/>
<keyword evidence="5 6" id="KW-0472">Membrane</keyword>
<evidence type="ECO:0000256" key="5">
    <source>
        <dbReference type="ARBA" id="ARBA00023136"/>
    </source>
</evidence>
<dbReference type="PANTHER" id="PTHR30250:SF30">
    <property type="entry name" value="LIPID III FLIPPASE"/>
    <property type="match status" value="1"/>
</dbReference>
<feature type="transmembrane region" description="Helical" evidence="6">
    <location>
        <begin position="371"/>
        <end position="392"/>
    </location>
</feature>
<dbReference type="InterPro" id="IPR044550">
    <property type="entry name" value="WzxE"/>
</dbReference>
<dbReference type="Proteomes" id="UP000184462">
    <property type="component" value="Unassembled WGS sequence"/>
</dbReference>
<evidence type="ECO:0000313" key="8">
    <source>
        <dbReference type="Proteomes" id="UP000184462"/>
    </source>
</evidence>
<feature type="transmembrane region" description="Helical" evidence="6">
    <location>
        <begin position="161"/>
        <end position="180"/>
    </location>
</feature>
<accession>A0A1M4W7H9</accession>
<dbReference type="InterPro" id="IPR050833">
    <property type="entry name" value="Poly_Biosynth_Transport"/>
</dbReference>
<organism evidence="7 8">
    <name type="scientific">Psychroflexus salarius</name>
    <dbReference type="NCBI Taxonomy" id="1155689"/>
    <lineage>
        <taxon>Bacteria</taxon>
        <taxon>Pseudomonadati</taxon>
        <taxon>Bacteroidota</taxon>
        <taxon>Flavobacteriia</taxon>
        <taxon>Flavobacteriales</taxon>
        <taxon>Flavobacteriaceae</taxon>
        <taxon>Psychroflexus</taxon>
    </lineage>
</organism>
<feature type="transmembrane region" description="Helical" evidence="6">
    <location>
        <begin position="186"/>
        <end position="205"/>
    </location>
</feature>
<feature type="transmembrane region" description="Helical" evidence="6">
    <location>
        <begin position="93"/>
        <end position="116"/>
    </location>
</feature>
<name>A0A1M4W7H9_9FLAO</name>
<gene>
    <name evidence="7" type="ORF">SAMN05444278_105111</name>
</gene>
<evidence type="ECO:0000256" key="6">
    <source>
        <dbReference type="SAM" id="Phobius"/>
    </source>
</evidence>
<evidence type="ECO:0000313" key="7">
    <source>
        <dbReference type="EMBL" id="SHE76922.1"/>
    </source>
</evidence>
<comment type="subcellular location">
    <subcellularLocation>
        <location evidence="1">Cell membrane</location>
        <topology evidence="1">Multi-pass membrane protein</topology>
    </subcellularLocation>
</comment>
<sequence>MKKLQSFFNRSELLKVGSANSASLILKLISAFITSKLTAIVFGSTGISLLGNWRNATELIQKISTGSIHNGVIKYAADSQNSSEETSAFQSTLFYVSCIICLLIMLVCFVFASNINNLIFIQQDHSDLIRILAFVLPLYVLNIHLQSILKAYQKFNKVVQINIFGHVFNLLFFVICIYLYGLKGALLSVAIVPCLLGVYSFYVVYKSNLVFHKFQFSKIKKLYVLGFRDYALMTIISTLIFPLTYLSIRNLLSEELSLKSSGYWEAMFRISTLYITFAISLINLIILPKLANSKTASDFRQIVFQFYKQFMPFFIGGLILVFFLKNYIVKIVLTNEFLPTTQLFLWQEVGDLFRVLALVLVAQFHAKKMIWHYIITDILLAFGLYFSTYILINRFGLKSAVIGHAITYAVYFLIILAIFKNALIANKST</sequence>
<feature type="transmembrane region" description="Helical" evidence="6">
    <location>
        <begin position="306"/>
        <end position="324"/>
    </location>
</feature>
<reference evidence="7 8" key="1">
    <citation type="submission" date="2016-11" db="EMBL/GenBank/DDBJ databases">
        <authorList>
            <person name="Jaros S."/>
            <person name="Januszkiewicz K."/>
            <person name="Wedrychowicz H."/>
        </authorList>
    </citation>
    <scope>NUCLEOTIDE SEQUENCE [LARGE SCALE GENOMIC DNA]</scope>
    <source>
        <strain evidence="7 8">DSM 25661</strain>
    </source>
</reference>
<proteinExistence type="predicted"/>
<dbReference type="AlphaFoldDB" id="A0A1M4W7H9"/>
<dbReference type="CDD" id="cd13125">
    <property type="entry name" value="MATE_like_10"/>
    <property type="match status" value="1"/>
</dbReference>
<feature type="transmembrane region" description="Helical" evidence="6">
    <location>
        <begin position="128"/>
        <end position="149"/>
    </location>
</feature>
<dbReference type="OrthoDB" id="9769862at2"/>
<dbReference type="GO" id="GO:0009246">
    <property type="term" value="P:enterobacterial common antigen biosynthetic process"/>
    <property type="evidence" value="ECO:0007669"/>
    <property type="project" value="InterPro"/>
</dbReference>
<dbReference type="EMBL" id="FQTW01000005">
    <property type="protein sequence ID" value="SHE76922.1"/>
    <property type="molecule type" value="Genomic_DNA"/>
</dbReference>
<keyword evidence="3 6" id="KW-0812">Transmembrane</keyword>
<dbReference type="GO" id="GO:0005886">
    <property type="term" value="C:plasma membrane"/>
    <property type="evidence" value="ECO:0007669"/>
    <property type="project" value="UniProtKB-SubCell"/>
</dbReference>
<feature type="transmembrane region" description="Helical" evidence="6">
    <location>
        <begin position="398"/>
        <end position="419"/>
    </location>
</feature>
<evidence type="ECO:0000256" key="2">
    <source>
        <dbReference type="ARBA" id="ARBA00022475"/>
    </source>
</evidence>
<evidence type="ECO:0000256" key="1">
    <source>
        <dbReference type="ARBA" id="ARBA00004651"/>
    </source>
</evidence>
<keyword evidence="2" id="KW-1003">Cell membrane</keyword>
<keyword evidence="4 6" id="KW-1133">Transmembrane helix</keyword>
<feature type="transmembrane region" description="Helical" evidence="6">
    <location>
        <begin position="266"/>
        <end position="286"/>
    </location>
</feature>
<keyword evidence="8" id="KW-1185">Reference proteome</keyword>
<evidence type="ECO:0000256" key="4">
    <source>
        <dbReference type="ARBA" id="ARBA00022989"/>
    </source>
</evidence>
<feature type="transmembrane region" description="Helical" evidence="6">
    <location>
        <begin position="226"/>
        <end position="246"/>
    </location>
</feature>
<dbReference type="PANTHER" id="PTHR30250">
    <property type="entry name" value="PST FAMILY PREDICTED COLANIC ACID TRANSPORTER"/>
    <property type="match status" value="1"/>
</dbReference>
<protein>
    <submittedName>
        <fullName evidence="7">Polysaccharide transporter, PST family</fullName>
    </submittedName>
</protein>
<evidence type="ECO:0000256" key="3">
    <source>
        <dbReference type="ARBA" id="ARBA00022692"/>
    </source>
</evidence>
<dbReference type="RefSeq" id="WP_073193037.1">
    <property type="nucleotide sequence ID" value="NZ_FQTW01000005.1"/>
</dbReference>